<dbReference type="InterPro" id="IPR000836">
    <property type="entry name" value="PRTase_dom"/>
</dbReference>
<dbReference type="Gene3D" id="3.40.50.2020">
    <property type="match status" value="1"/>
</dbReference>
<sequence length="236" mass="25714">MLSNLFGRLIDNRLFFNQPCLLCGTPGTHHGLCPPCHASLPRLPAERCPHCAEPVAAGSLCGACQRHPPAFDALHVSYRFDYPLDGLIHAFKYGKRLEMAGALGRLLAEKAPLSAPAIDLIVPVPLAKERLAARGFNQSHELAQALAATMQARFDANLCWRKYNTRSQTTLDRAERHRNMKHAFGVKRCLDGLCIAIVDDVATSGATLSALAATLKKQGAKRVEAWVLARAISLKT</sequence>
<dbReference type="InterPro" id="IPR044005">
    <property type="entry name" value="DZR_2"/>
</dbReference>
<dbReference type="EMBL" id="FXAG01000001">
    <property type="protein sequence ID" value="SME93664.1"/>
    <property type="molecule type" value="Genomic_DNA"/>
</dbReference>
<dbReference type="STRING" id="1123014.SAMN02745746_00189"/>
<dbReference type="CDD" id="cd06223">
    <property type="entry name" value="PRTases_typeI"/>
    <property type="match status" value="1"/>
</dbReference>
<gene>
    <name evidence="3" type="ORF">SAMN02745746_00189</name>
</gene>
<feature type="domain" description="Double zinc ribbon" evidence="2">
    <location>
        <begin position="14"/>
        <end position="65"/>
    </location>
</feature>
<reference evidence="4" key="1">
    <citation type="submission" date="2017-04" db="EMBL/GenBank/DDBJ databases">
        <authorList>
            <person name="Varghese N."/>
            <person name="Submissions S."/>
        </authorList>
    </citation>
    <scope>NUCLEOTIDE SEQUENCE [LARGE SCALE GENOMIC DNA]</scope>
    <source>
        <strain evidence="4">DSM 22618</strain>
    </source>
</reference>
<organism evidence="3 4">
    <name type="scientific">Pseudogulbenkiania subflava DSM 22618</name>
    <dbReference type="NCBI Taxonomy" id="1123014"/>
    <lineage>
        <taxon>Bacteria</taxon>
        <taxon>Pseudomonadati</taxon>
        <taxon>Pseudomonadota</taxon>
        <taxon>Betaproteobacteria</taxon>
        <taxon>Neisseriales</taxon>
        <taxon>Chromobacteriaceae</taxon>
        <taxon>Pseudogulbenkiania</taxon>
    </lineage>
</organism>
<evidence type="ECO:0000313" key="3">
    <source>
        <dbReference type="EMBL" id="SME93664.1"/>
    </source>
</evidence>
<dbReference type="AlphaFoldDB" id="A0A1Y6BAT5"/>
<evidence type="ECO:0000259" key="2">
    <source>
        <dbReference type="Pfam" id="PF18912"/>
    </source>
</evidence>
<dbReference type="RefSeq" id="WP_085274578.1">
    <property type="nucleotide sequence ID" value="NZ_FXAG01000001.1"/>
</dbReference>
<dbReference type="Pfam" id="PF18912">
    <property type="entry name" value="DZR_2"/>
    <property type="match status" value="1"/>
</dbReference>
<proteinExistence type="inferred from homology"/>
<evidence type="ECO:0000256" key="1">
    <source>
        <dbReference type="ARBA" id="ARBA00008007"/>
    </source>
</evidence>
<dbReference type="Proteomes" id="UP000192920">
    <property type="component" value="Unassembled WGS sequence"/>
</dbReference>
<dbReference type="PANTHER" id="PTHR47505:SF1">
    <property type="entry name" value="DNA UTILIZATION PROTEIN YHGH"/>
    <property type="match status" value="1"/>
</dbReference>
<accession>A0A1Y6BAT5</accession>
<protein>
    <submittedName>
        <fullName evidence="3">ComF family protein</fullName>
    </submittedName>
</protein>
<comment type="similarity">
    <text evidence="1">Belongs to the ComF/GntX family.</text>
</comment>
<dbReference type="PANTHER" id="PTHR47505">
    <property type="entry name" value="DNA UTILIZATION PROTEIN YHGH"/>
    <property type="match status" value="1"/>
</dbReference>
<name>A0A1Y6BAT5_9NEIS</name>
<dbReference type="InterPro" id="IPR051910">
    <property type="entry name" value="ComF/GntX_DNA_util-trans"/>
</dbReference>
<dbReference type="InterPro" id="IPR029057">
    <property type="entry name" value="PRTase-like"/>
</dbReference>
<evidence type="ECO:0000313" key="4">
    <source>
        <dbReference type="Proteomes" id="UP000192920"/>
    </source>
</evidence>
<dbReference type="SUPFAM" id="SSF53271">
    <property type="entry name" value="PRTase-like"/>
    <property type="match status" value="1"/>
</dbReference>
<keyword evidence="4" id="KW-1185">Reference proteome</keyword>